<dbReference type="AlphaFoldDB" id="A0A0L6VJP5"/>
<evidence type="ECO:0000313" key="6">
    <source>
        <dbReference type="EMBL" id="KNZ60787.1"/>
    </source>
</evidence>
<feature type="compositionally biased region" description="Basic and acidic residues" evidence="4">
    <location>
        <begin position="458"/>
        <end position="484"/>
    </location>
</feature>
<name>A0A0L6VJP5_9BASI</name>
<evidence type="ECO:0000313" key="7">
    <source>
        <dbReference type="Proteomes" id="UP000037035"/>
    </source>
</evidence>
<comment type="caution">
    <text evidence="6">The sequence shown here is derived from an EMBL/GenBank/DDBJ whole genome shotgun (WGS) entry which is preliminary data.</text>
</comment>
<accession>A0A0L6VJP5</accession>
<proteinExistence type="inferred from homology"/>
<dbReference type="VEuPathDB" id="FungiDB:VP01_14g2"/>
<dbReference type="OrthoDB" id="666364at2759"/>
<sequence length="667" mass="74176">MATLLQTLPAPSHPTLEEEEVESAHETSTHEASISAPPVQIPPYGARKGWKPRLLDQLSRSMNASFIQQKRPRFHTNHPYSRPPIIHQTSTSSFGDGGAYPECHIAQYPLEMGRKKHVSSAESTLFESRIYHNPADELAVQRRQASVGNTLALTVDGEGKIDYTKIAKQGHRDGRHVQAQFKDLVPLAHRADLDESAREMQRPSAEEVQATTDRTRLQLEKITNTRIKAAQPKHVPETGGSVSFVRYTPNGEEGKQRIIKMVETVEDPLEPPRFKHKKIPRGPPSPPAPILRSPPRKVTSEEQKNWMIPPCISNWKNNKGYTIPLDKRLAADGRGLQDTHINDRFAQLSESLYVADRVAREDVRQRAMLKQRLAQKEKEEKEENLRLLAQRAREERSGISRVVAGTSSGNNMSAALAGYGSDSGSDDHQGGDSERGGQRSKKAGEADDSDGSEEADDEAARARDELRKERRKEREREMRMNNMGNEKRAQHFARTQNRDIGEKIALGLAKPTMSKESMIDSRLFNQEKLNGSFGDEDSYNLYDRPLFSGSSAAAAIYKRGGATADDDEPSGATDERYGGGTEEGISHAMRNDRFGLGVAGKGFEGAELQESRDGPVQFERDTTLMASDPFAIDAFLDEAKKGVKRGLDPGSSKNRDEDPQDSKKRRG</sequence>
<feature type="region of interest" description="Disordered" evidence="4">
    <location>
        <begin position="271"/>
        <end position="302"/>
    </location>
</feature>
<comment type="function">
    <text evidence="3">Involved in pre-mRNA splicing.</text>
</comment>
<reference evidence="6 7" key="1">
    <citation type="submission" date="2015-08" db="EMBL/GenBank/DDBJ databases">
        <title>Next Generation Sequencing and Analysis of the Genome of Puccinia sorghi L Schw, the Causal Agent of Maize Common Rust.</title>
        <authorList>
            <person name="Rochi L."/>
            <person name="Burguener G."/>
            <person name="Darino M."/>
            <person name="Turjanski A."/>
            <person name="Kreff E."/>
            <person name="Dieguez M.J."/>
            <person name="Sacco F."/>
        </authorList>
    </citation>
    <scope>NUCLEOTIDE SEQUENCE [LARGE SCALE GENOMIC DNA]</scope>
    <source>
        <strain evidence="6 7">RO10H11247</strain>
    </source>
</reference>
<dbReference type="Pfam" id="PF02731">
    <property type="entry name" value="SKIP_SNW"/>
    <property type="match status" value="1"/>
</dbReference>
<protein>
    <recommendedName>
        <fullName evidence="2 3">Pre-mRNA-processing protein 45</fullName>
    </recommendedName>
</protein>
<feature type="region of interest" description="Disordered" evidence="4">
    <location>
        <begin position="1"/>
        <end position="43"/>
    </location>
</feature>
<gene>
    <name evidence="6" type="ORF">VP01_14g2</name>
</gene>
<dbReference type="GO" id="GO:0005681">
    <property type="term" value="C:spliceosomal complex"/>
    <property type="evidence" value="ECO:0007669"/>
    <property type="project" value="UniProtKB-UniRule"/>
</dbReference>
<dbReference type="GO" id="GO:0000398">
    <property type="term" value="P:mRNA splicing, via spliceosome"/>
    <property type="evidence" value="ECO:0007669"/>
    <property type="project" value="InterPro"/>
</dbReference>
<dbReference type="InterPro" id="IPR017862">
    <property type="entry name" value="SKI-int_prot_SKIP"/>
</dbReference>
<feature type="region of interest" description="Disordered" evidence="4">
    <location>
        <begin position="560"/>
        <end position="591"/>
    </location>
</feature>
<dbReference type="STRING" id="27349.A0A0L6VJP5"/>
<comment type="similarity">
    <text evidence="1 3">Belongs to the SNW family.</text>
</comment>
<keyword evidence="3" id="KW-0747">Spliceosome</keyword>
<organism evidence="6 7">
    <name type="scientific">Puccinia sorghi</name>
    <dbReference type="NCBI Taxonomy" id="27349"/>
    <lineage>
        <taxon>Eukaryota</taxon>
        <taxon>Fungi</taxon>
        <taxon>Dikarya</taxon>
        <taxon>Basidiomycota</taxon>
        <taxon>Pucciniomycotina</taxon>
        <taxon>Pucciniomycetes</taxon>
        <taxon>Pucciniales</taxon>
        <taxon>Pucciniaceae</taxon>
        <taxon>Puccinia</taxon>
    </lineage>
</organism>
<keyword evidence="3" id="KW-0508">mRNA splicing</keyword>
<dbReference type="Proteomes" id="UP000037035">
    <property type="component" value="Unassembled WGS sequence"/>
</dbReference>
<feature type="region of interest" description="Disordered" evidence="4">
    <location>
        <begin position="642"/>
        <end position="667"/>
    </location>
</feature>
<evidence type="ECO:0000259" key="5">
    <source>
        <dbReference type="Pfam" id="PF02731"/>
    </source>
</evidence>
<feature type="domain" description="SKI-interacting protein SKIP SNW" evidence="5">
    <location>
        <begin position="244"/>
        <end position="396"/>
    </location>
</feature>
<feature type="compositionally biased region" description="Basic and acidic residues" evidence="4">
    <location>
        <begin position="425"/>
        <end position="445"/>
    </location>
</feature>
<evidence type="ECO:0000256" key="3">
    <source>
        <dbReference type="RuleBase" id="RU367140"/>
    </source>
</evidence>
<feature type="compositionally biased region" description="Acidic residues" evidence="4">
    <location>
        <begin position="446"/>
        <end position="457"/>
    </location>
</feature>
<keyword evidence="3" id="KW-0539">Nucleus</keyword>
<comment type="subcellular location">
    <subcellularLocation>
        <location evidence="3">Nucleus</location>
    </subcellularLocation>
</comment>
<keyword evidence="3" id="KW-0507">mRNA processing</keyword>
<evidence type="ECO:0000256" key="1">
    <source>
        <dbReference type="ARBA" id="ARBA00010197"/>
    </source>
</evidence>
<dbReference type="InterPro" id="IPR004015">
    <property type="entry name" value="SKI-int_prot_SKIP_SNW-dom"/>
</dbReference>
<dbReference type="EMBL" id="LAVV01005554">
    <property type="protein sequence ID" value="KNZ60787.1"/>
    <property type="molecule type" value="Genomic_DNA"/>
</dbReference>
<feature type="region of interest" description="Disordered" evidence="4">
    <location>
        <begin position="393"/>
        <end position="484"/>
    </location>
</feature>
<evidence type="ECO:0000256" key="2">
    <source>
        <dbReference type="ARBA" id="ARBA00022160"/>
    </source>
</evidence>
<evidence type="ECO:0000256" key="4">
    <source>
        <dbReference type="SAM" id="MobiDB-lite"/>
    </source>
</evidence>
<dbReference type="PANTHER" id="PTHR12096">
    <property type="entry name" value="NUCLEAR PROTEIN SKIP-RELATED"/>
    <property type="match status" value="1"/>
</dbReference>
<keyword evidence="7" id="KW-1185">Reference proteome</keyword>
<comment type="subunit">
    <text evidence="3">Associated with the spliceosome.</text>
</comment>